<feature type="domain" description="HTH araC/xylS-type" evidence="4">
    <location>
        <begin position="214"/>
        <end position="311"/>
    </location>
</feature>
<accession>A0A9D2TDX4</accession>
<dbReference type="InterPro" id="IPR037923">
    <property type="entry name" value="HTH-like"/>
</dbReference>
<evidence type="ECO:0000313" key="5">
    <source>
        <dbReference type="EMBL" id="HJC65173.1"/>
    </source>
</evidence>
<dbReference type="PROSITE" id="PS01124">
    <property type="entry name" value="HTH_ARAC_FAMILY_2"/>
    <property type="match status" value="1"/>
</dbReference>
<dbReference type="EMBL" id="DWWB01000003">
    <property type="protein sequence ID" value="HJC65173.1"/>
    <property type="molecule type" value="Genomic_DNA"/>
</dbReference>
<dbReference type="PANTHER" id="PTHR43280:SF2">
    <property type="entry name" value="HTH-TYPE TRANSCRIPTIONAL REGULATOR EXSA"/>
    <property type="match status" value="1"/>
</dbReference>
<reference evidence="5" key="2">
    <citation type="submission" date="2021-04" db="EMBL/GenBank/DDBJ databases">
        <authorList>
            <person name="Gilroy R."/>
        </authorList>
    </citation>
    <scope>NUCLEOTIDE SEQUENCE</scope>
    <source>
        <strain evidence="5">CHK198-12963</strain>
    </source>
</reference>
<name>A0A9D2TDX4_9FIRM</name>
<evidence type="ECO:0000259" key="4">
    <source>
        <dbReference type="PROSITE" id="PS01124"/>
    </source>
</evidence>
<comment type="caution">
    <text evidence="5">The sequence shown here is derived from an EMBL/GenBank/DDBJ whole genome shotgun (WGS) entry which is preliminary data.</text>
</comment>
<dbReference type="GO" id="GO:0003700">
    <property type="term" value="F:DNA-binding transcription factor activity"/>
    <property type="evidence" value="ECO:0007669"/>
    <property type="project" value="InterPro"/>
</dbReference>
<protein>
    <submittedName>
        <fullName evidence="5">AraC family transcriptional regulator</fullName>
    </submittedName>
</protein>
<gene>
    <name evidence="5" type="ORF">H9931_00420</name>
</gene>
<dbReference type="Gene3D" id="1.10.10.60">
    <property type="entry name" value="Homeodomain-like"/>
    <property type="match status" value="2"/>
</dbReference>
<dbReference type="Gene3D" id="2.60.120.10">
    <property type="entry name" value="Jelly Rolls"/>
    <property type="match status" value="1"/>
</dbReference>
<dbReference type="SUPFAM" id="SSF46689">
    <property type="entry name" value="Homeodomain-like"/>
    <property type="match status" value="1"/>
</dbReference>
<dbReference type="AlphaFoldDB" id="A0A9D2TDX4"/>
<evidence type="ECO:0000256" key="1">
    <source>
        <dbReference type="ARBA" id="ARBA00023015"/>
    </source>
</evidence>
<proteinExistence type="predicted"/>
<sequence>MKISQLRSLAQSDRHAMLSEIRKNINQALADEGYDLTLIYQEIEMDSLFVDSHDDLSLPGDVVQLHSHSFYELLYCRSSGSEYLLGPKRYRVRKGDVIYIPPGISHRPLFLEHLAEPYTRYVIWLSPEYASHLMDSFPGQQLLPDTPFLLSTMGTAWEELGARFRAGVQEAQRGEEGWQAALCAGTLQILVHLMRARKNEVALSPPEEKMELLDELLLYIEKHMSEKITLADTAHRFLVSESSISQLFRKRLKVSFYRFVTQRRLISAKTLILEGVLAEQAGAQVGFGDYSTFFRAFKREYGLSPTEYRKLMEEPLPDAQILPDA</sequence>
<evidence type="ECO:0000256" key="3">
    <source>
        <dbReference type="ARBA" id="ARBA00023163"/>
    </source>
</evidence>
<evidence type="ECO:0000313" key="6">
    <source>
        <dbReference type="Proteomes" id="UP000823863"/>
    </source>
</evidence>
<dbReference type="SUPFAM" id="SSF51215">
    <property type="entry name" value="Regulatory protein AraC"/>
    <property type="match status" value="1"/>
</dbReference>
<dbReference type="InterPro" id="IPR009057">
    <property type="entry name" value="Homeodomain-like_sf"/>
</dbReference>
<keyword evidence="3" id="KW-0804">Transcription</keyword>
<dbReference type="Pfam" id="PF12833">
    <property type="entry name" value="HTH_18"/>
    <property type="match status" value="1"/>
</dbReference>
<dbReference type="InterPro" id="IPR003313">
    <property type="entry name" value="AraC-bd"/>
</dbReference>
<keyword evidence="2" id="KW-0238">DNA-binding</keyword>
<dbReference type="Pfam" id="PF02311">
    <property type="entry name" value="AraC_binding"/>
    <property type="match status" value="1"/>
</dbReference>
<dbReference type="InterPro" id="IPR018060">
    <property type="entry name" value="HTH_AraC"/>
</dbReference>
<dbReference type="GO" id="GO:0043565">
    <property type="term" value="F:sequence-specific DNA binding"/>
    <property type="evidence" value="ECO:0007669"/>
    <property type="project" value="InterPro"/>
</dbReference>
<evidence type="ECO:0000256" key="2">
    <source>
        <dbReference type="ARBA" id="ARBA00023125"/>
    </source>
</evidence>
<organism evidence="5 6">
    <name type="scientific">Candidatus Enterocloster excrementigallinarum</name>
    <dbReference type="NCBI Taxonomy" id="2838558"/>
    <lineage>
        <taxon>Bacteria</taxon>
        <taxon>Bacillati</taxon>
        <taxon>Bacillota</taxon>
        <taxon>Clostridia</taxon>
        <taxon>Lachnospirales</taxon>
        <taxon>Lachnospiraceae</taxon>
        <taxon>Enterocloster</taxon>
    </lineage>
</organism>
<dbReference type="InterPro" id="IPR014710">
    <property type="entry name" value="RmlC-like_jellyroll"/>
</dbReference>
<dbReference type="PANTHER" id="PTHR43280">
    <property type="entry name" value="ARAC-FAMILY TRANSCRIPTIONAL REGULATOR"/>
    <property type="match status" value="1"/>
</dbReference>
<keyword evidence="1" id="KW-0805">Transcription regulation</keyword>
<reference evidence="5" key="1">
    <citation type="journal article" date="2021" name="PeerJ">
        <title>Extensive microbial diversity within the chicken gut microbiome revealed by metagenomics and culture.</title>
        <authorList>
            <person name="Gilroy R."/>
            <person name="Ravi A."/>
            <person name="Getino M."/>
            <person name="Pursley I."/>
            <person name="Horton D.L."/>
            <person name="Alikhan N.F."/>
            <person name="Baker D."/>
            <person name="Gharbi K."/>
            <person name="Hall N."/>
            <person name="Watson M."/>
            <person name="Adriaenssens E.M."/>
            <person name="Foster-Nyarko E."/>
            <person name="Jarju S."/>
            <person name="Secka A."/>
            <person name="Antonio M."/>
            <person name="Oren A."/>
            <person name="Chaudhuri R.R."/>
            <person name="La Ragione R."/>
            <person name="Hildebrand F."/>
            <person name="Pallen M.J."/>
        </authorList>
    </citation>
    <scope>NUCLEOTIDE SEQUENCE</scope>
    <source>
        <strain evidence="5">CHK198-12963</strain>
    </source>
</reference>
<dbReference type="Proteomes" id="UP000823863">
    <property type="component" value="Unassembled WGS sequence"/>
</dbReference>
<dbReference type="SMART" id="SM00342">
    <property type="entry name" value="HTH_ARAC"/>
    <property type="match status" value="1"/>
</dbReference>